<organism evidence="1 2">
    <name type="scientific">Hydrogenophaga palleronii</name>
    <dbReference type="NCBI Taxonomy" id="65655"/>
    <lineage>
        <taxon>Bacteria</taxon>
        <taxon>Pseudomonadati</taxon>
        <taxon>Pseudomonadota</taxon>
        <taxon>Betaproteobacteria</taxon>
        <taxon>Burkholderiales</taxon>
        <taxon>Comamonadaceae</taxon>
        <taxon>Hydrogenophaga</taxon>
    </lineage>
</organism>
<dbReference type="EMBL" id="JAVDWU010000008">
    <property type="protein sequence ID" value="MDR7151612.1"/>
    <property type="molecule type" value="Genomic_DNA"/>
</dbReference>
<sequence>MANDPQHIEPHRVAVYWAPAPGSDAWVAGCGWLGRDTATGEALTQPQVPGVAPALLEKVTTDPRRYGFHATLKPPFRLRADQTLASLEAAVDSLAQVLAACPMPGLKVGMLDGFLALRPVAPLPRVQALAAACVKSLHPLAEPLSAQELDRRRQAGLTPQQDALLQAWGYPWVLDEFRFHCSLTSRLDALDQVQREALMATARERFDGLPEQRLDRLSVFIEPSAGAPFQLHRQWELRP</sequence>
<evidence type="ECO:0000313" key="2">
    <source>
        <dbReference type="Proteomes" id="UP001265700"/>
    </source>
</evidence>
<keyword evidence="2" id="KW-1185">Reference proteome</keyword>
<accession>A0ABU1WRF2</accession>
<reference evidence="1 2" key="1">
    <citation type="submission" date="2023-07" db="EMBL/GenBank/DDBJ databases">
        <title>Sorghum-associated microbial communities from plants grown in Nebraska, USA.</title>
        <authorList>
            <person name="Schachtman D."/>
        </authorList>
    </citation>
    <scope>NUCLEOTIDE SEQUENCE [LARGE SCALE GENOMIC DNA]</scope>
    <source>
        <strain evidence="1 2">4249</strain>
    </source>
</reference>
<dbReference type="Proteomes" id="UP001265700">
    <property type="component" value="Unassembled WGS sequence"/>
</dbReference>
<dbReference type="PIRSF" id="PIRSF033328">
    <property type="entry name" value="Phest_Mll4975"/>
    <property type="match status" value="1"/>
</dbReference>
<gene>
    <name evidence="1" type="ORF">J2W49_003588</name>
</gene>
<dbReference type="InterPro" id="IPR009389">
    <property type="entry name" value="DUF1045"/>
</dbReference>
<name>A0ABU1WRF2_9BURK</name>
<evidence type="ECO:0000313" key="1">
    <source>
        <dbReference type="EMBL" id="MDR7151612.1"/>
    </source>
</evidence>
<proteinExistence type="predicted"/>
<comment type="caution">
    <text evidence="1">The sequence shown here is derived from an EMBL/GenBank/DDBJ whole genome shotgun (WGS) entry which is preliminary data.</text>
</comment>
<dbReference type="Pfam" id="PF06299">
    <property type="entry name" value="DUF1045"/>
    <property type="match status" value="1"/>
</dbReference>
<dbReference type="RefSeq" id="WP_310319319.1">
    <property type="nucleotide sequence ID" value="NZ_JAVDWU010000008.1"/>
</dbReference>
<protein>
    <submittedName>
        <fullName evidence="1">Phosphonate metabolism protein</fullName>
    </submittedName>
</protein>